<keyword evidence="2" id="KW-0964">Secreted</keyword>
<evidence type="ECO:0000256" key="5">
    <source>
        <dbReference type="SAM" id="MobiDB-lite"/>
    </source>
</evidence>
<keyword evidence="1" id="KW-0134">Cell wall</keyword>
<organism evidence="9 10">
    <name type="scientific">Kitasatospora gansuensis</name>
    <dbReference type="NCBI Taxonomy" id="258050"/>
    <lineage>
        <taxon>Bacteria</taxon>
        <taxon>Bacillati</taxon>
        <taxon>Actinomycetota</taxon>
        <taxon>Actinomycetes</taxon>
        <taxon>Kitasatosporales</taxon>
        <taxon>Streptomycetaceae</taxon>
        <taxon>Kitasatospora</taxon>
    </lineage>
</organism>
<dbReference type="InterPro" id="IPR026588">
    <property type="entry name" value="Choice_anch_A"/>
</dbReference>
<evidence type="ECO:0000313" key="9">
    <source>
        <dbReference type="EMBL" id="MBB4949720.1"/>
    </source>
</evidence>
<dbReference type="Pfam" id="PF00746">
    <property type="entry name" value="Gram_pos_anchor"/>
    <property type="match status" value="1"/>
</dbReference>
<name>A0A7W7SFX0_9ACTN</name>
<protein>
    <submittedName>
        <fullName evidence="9">Choice-of-anchor A domain-containing protein/LPXTG-motif cell wall-anchored protein</fullName>
    </submittedName>
</protein>
<gene>
    <name evidence="9" type="ORF">F4556_005255</name>
</gene>
<feature type="domain" description="Choice-of-anchor A" evidence="8">
    <location>
        <begin position="74"/>
        <end position="348"/>
    </location>
</feature>
<feature type="compositionally biased region" description="Pro residues" evidence="5">
    <location>
        <begin position="363"/>
        <end position="383"/>
    </location>
</feature>
<keyword evidence="6" id="KW-1133">Transmembrane helix</keyword>
<proteinExistence type="predicted"/>
<dbReference type="NCBIfam" id="TIGR01167">
    <property type="entry name" value="LPXTG_anchor"/>
    <property type="match status" value="1"/>
</dbReference>
<keyword evidence="6" id="KW-0812">Transmembrane</keyword>
<evidence type="ECO:0000259" key="8">
    <source>
        <dbReference type="Pfam" id="PF20597"/>
    </source>
</evidence>
<evidence type="ECO:0000256" key="1">
    <source>
        <dbReference type="ARBA" id="ARBA00022512"/>
    </source>
</evidence>
<evidence type="ECO:0000313" key="10">
    <source>
        <dbReference type="Proteomes" id="UP000573327"/>
    </source>
</evidence>
<dbReference type="Pfam" id="PF20597">
    <property type="entry name" value="pAdhesive_15"/>
    <property type="match status" value="1"/>
</dbReference>
<feature type="compositionally biased region" description="Low complexity" evidence="5">
    <location>
        <begin position="384"/>
        <end position="446"/>
    </location>
</feature>
<evidence type="ECO:0000259" key="7">
    <source>
        <dbReference type="Pfam" id="PF00746"/>
    </source>
</evidence>
<dbReference type="RefSeq" id="WP_184920273.1">
    <property type="nucleotide sequence ID" value="NZ_JACHJR010000001.1"/>
</dbReference>
<evidence type="ECO:0000256" key="3">
    <source>
        <dbReference type="ARBA" id="ARBA00022729"/>
    </source>
</evidence>
<sequence>MRHVPGRPAQQRSPLGRRLTLVAAAAVLPVAALSVLVTAAPLSPPLGPCSGPNCPSTWPPPHNGDVVGRDATINVFVGGNYTVQGRAAEAEGKVVTLGDLTVNKTGGGLFNMAVAGVGSRVVPPDGTDFVTVGGNVTVHPTNTVEVGGAANTSGALAYGNLRYGGTLTGTVNVVPTGQAIQDANAKSQYAGLPAQIAELSTCAGTATANGTVTVSGNQVAFTGDGTSARQIFNVPGNIGSLTSAADLSITGIPAGATVVINMLGTAPVINTNTGTGLAGDPFTDLRSRLMWNFPNATTSTIMGGAQFQGSMMAAQPTGTTSISTPGFNGRVYLAGNLIQLGSSGSEVHNYPFDGDLPECATPTPTPSPSDSPTPTPTPTPSPSPSESTTPSPSPSGSTPAPSSSTPAPESSSAGPTTSAPASASASASGGSQLPDTGVGSAAPLGLAAGGLATAGGVAFWVARRRGRHS</sequence>
<evidence type="ECO:0000256" key="6">
    <source>
        <dbReference type="SAM" id="Phobius"/>
    </source>
</evidence>
<keyword evidence="4" id="KW-0572">Peptidoglycan-anchor</keyword>
<keyword evidence="6" id="KW-0472">Membrane</keyword>
<keyword evidence="10" id="KW-1185">Reference proteome</keyword>
<feature type="domain" description="Gram-positive cocci surface proteins LPxTG" evidence="7">
    <location>
        <begin position="426"/>
        <end position="465"/>
    </location>
</feature>
<dbReference type="EMBL" id="JACHJR010000001">
    <property type="protein sequence ID" value="MBB4949720.1"/>
    <property type="molecule type" value="Genomic_DNA"/>
</dbReference>
<dbReference type="AlphaFoldDB" id="A0A7W7SFX0"/>
<feature type="transmembrane region" description="Helical" evidence="6">
    <location>
        <begin position="441"/>
        <end position="462"/>
    </location>
</feature>
<evidence type="ECO:0000256" key="2">
    <source>
        <dbReference type="ARBA" id="ARBA00022525"/>
    </source>
</evidence>
<dbReference type="Proteomes" id="UP000573327">
    <property type="component" value="Unassembled WGS sequence"/>
</dbReference>
<feature type="region of interest" description="Disordered" evidence="5">
    <location>
        <begin position="348"/>
        <end position="446"/>
    </location>
</feature>
<reference evidence="9 10" key="1">
    <citation type="submission" date="2020-08" db="EMBL/GenBank/DDBJ databases">
        <title>Sequencing the genomes of 1000 actinobacteria strains.</title>
        <authorList>
            <person name="Klenk H.-P."/>
        </authorList>
    </citation>
    <scope>NUCLEOTIDE SEQUENCE [LARGE SCALE GENOMIC DNA]</scope>
    <source>
        <strain evidence="9 10">DSM 44786</strain>
    </source>
</reference>
<keyword evidence="3" id="KW-0732">Signal</keyword>
<dbReference type="NCBIfam" id="TIGR04215">
    <property type="entry name" value="choice_anch_A"/>
    <property type="match status" value="1"/>
</dbReference>
<dbReference type="InterPro" id="IPR019931">
    <property type="entry name" value="LPXTG_anchor"/>
</dbReference>
<evidence type="ECO:0000256" key="4">
    <source>
        <dbReference type="ARBA" id="ARBA00023088"/>
    </source>
</evidence>
<comment type="caution">
    <text evidence="9">The sequence shown here is derived from an EMBL/GenBank/DDBJ whole genome shotgun (WGS) entry which is preliminary data.</text>
</comment>
<accession>A0A7W7SFX0</accession>